<keyword evidence="5" id="KW-1185">Reference proteome</keyword>
<dbReference type="Proteomes" id="UP001499841">
    <property type="component" value="Unassembled WGS sequence"/>
</dbReference>
<evidence type="ECO:0000259" key="3">
    <source>
        <dbReference type="PROSITE" id="PS50893"/>
    </source>
</evidence>
<evidence type="ECO:0000256" key="2">
    <source>
        <dbReference type="ARBA" id="ARBA00022840"/>
    </source>
</evidence>
<dbReference type="SUPFAM" id="SSF52540">
    <property type="entry name" value="P-loop containing nucleoside triphosphate hydrolases"/>
    <property type="match status" value="1"/>
</dbReference>
<dbReference type="CDD" id="cd03230">
    <property type="entry name" value="ABC_DR_subfamily_A"/>
    <property type="match status" value="1"/>
</dbReference>
<sequence length="291" mass="31421">MTGLTVEVEDLSVHHGEVRAVDHATFTLPADSVTGLLGRNGSGKSTLLSAVASMRRPTSGRILVDGEDPFENEALMERICLVREAGDLLPDERIVTNLAYVATARPTWDDDLAGRLLDAFRLDPRARPRQLSRGARSALGVVVGIASRAPLTMLDEVYLGMDAPSRYRFYELLLDDYAEHPRTIVLSSHLIQEVERLLEHVVVLHEGRALLTGSADELRARGATLTGRPADVDAAAAGLTVLSERHLGPTKQTTVLDGVDAARAAALERSGVEVGPVDLQDLFVHLTGRNS</sequence>
<dbReference type="PROSITE" id="PS50893">
    <property type="entry name" value="ABC_TRANSPORTER_2"/>
    <property type="match status" value="1"/>
</dbReference>
<evidence type="ECO:0000256" key="1">
    <source>
        <dbReference type="ARBA" id="ARBA00022741"/>
    </source>
</evidence>
<dbReference type="EMBL" id="BAABBA010000004">
    <property type="protein sequence ID" value="GAA4286708.1"/>
    <property type="molecule type" value="Genomic_DNA"/>
</dbReference>
<accession>A0ABP8ESG1</accession>
<dbReference type="PANTHER" id="PTHR43158:SF5">
    <property type="entry name" value="ABC TRANSPORTER, ATP-BINDING PROTEIN"/>
    <property type="match status" value="1"/>
</dbReference>
<dbReference type="Pfam" id="PF00005">
    <property type="entry name" value="ABC_tran"/>
    <property type="match status" value="1"/>
</dbReference>
<dbReference type="SMART" id="SM00382">
    <property type="entry name" value="AAA"/>
    <property type="match status" value="1"/>
</dbReference>
<keyword evidence="1" id="KW-0547">Nucleotide-binding</keyword>
<gene>
    <name evidence="4" type="ORF">GCM10022262_10670</name>
</gene>
<keyword evidence="2 4" id="KW-0067">ATP-binding</keyword>
<feature type="domain" description="ABC transporter" evidence="3">
    <location>
        <begin position="6"/>
        <end position="231"/>
    </location>
</feature>
<evidence type="ECO:0000313" key="4">
    <source>
        <dbReference type="EMBL" id="GAA4286708.1"/>
    </source>
</evidence>
<dbReference type="InterPro" id="IPR003593">
    <property type="entry name" value="AAA+_ATPase"/>
</dbReference>
<dbReference type="PANTHER" id="PTHR43158">
    <property type="entry name" value="SKFA PEPTIDE EXPORT ATP-BINDING PROTEIN SKFE"/>
    <property type="match status" value="1"/>
</dbReference>
<dbReference type="InterPro" id="IPR003439">
    <property type="entry name" value="ABC_transporter-like_ATP-bd"/>
</dbReference>
<organism evidence="4 5">
    <name type="scientific">Georgenia daeguensis</name>
    <dbReference type="NCBI Taxonomy" id="908355"/>
    <lineage>
        <taxon>Bacteria</taxon>
        <taxon>Bacillati</taxon>
        <taxon>Actinomycetota</taxon>
        <taxon>Actinomycetes</taxon>
        <taxon>Micrococcales</taxon>
        <taxon>Bogoriellaceae</taxon>
        <taxon>Georgenia</taxon>
    </lineage>
</organism>
<dbReference type="GO" id="GO:0005524">
    <property type="term" value="F:ATP binding"/>
    <property type="evidence" value="ECO:0007669"/>
    <property type="project" value="UniProtKB-KW"/>
</dbReference>
<dbReference type="InterPro" id="IPR027417">
    <property type="entry name" value="P-loop_NTPase"/>
</dbReference>
<dbReference type="Gene3D" id="3.40.50.300">
    <property type="entry name" value="P-loop containing nucleotide triphosphate hydrolases"/>
    <property type="match status" value="1"/>
</dbReference>
<protein>
    <submittedName>
        <fullName evidence="4">ABC transporter ATP-binding protein</fullName>
    </submittedName>
</protein>
<proteinExistence type="predicted"/>
<dbReference type="RefSeq" id="WP_345038510.1">
    <property type="nucleotide sequence ID" value="NZ_BAABBA010000004.1"/>
</dbReference>
<name>A0ABP8ESG1_9MICO</name>
<reference evidence="5" key="1">
    <citation type="journal article" date="2019" name="Int. J. Syst. Evol. Microbiol.">
        <title>The Global Catalogue of Microorganisms (GCM) 10K type strain sequencing project: providing services to taxonomists for standard genome sequencing and annotation.</title>
        <authorList>
            <consortium name="The Broad Institute Genomics Platform"/>
            <consortium name="The Broad Institute Genome Sequencing Center for Infectious Disease"/>
            <person name="Wu L."/>
            <person name="Ma J."/>
        </authorList>
    </citation>
    <scope>NUCLEOTIDE SEQUENCE [LARGE SCALE GENOMIC DNA]</scope>
    <source>
        <strain evidence="5">JCM 17459</strain>
    </source>
</reference>
<evidence type="ECO:0000313" key="5">
    <source>
        <dbReference type="Proteomes" id="UP001499841"/>
    </source>
</evidence>
<comment type="caution">
    <text evidence="4">The sequence shown here is derived from an EMBL/GenBank/DDBJ whole genome shotgun (WGS) entry which is preliminary data.</text>
</comment>